<feature type="transmembrane region" description="Helical" evidence="2">
    <location>
        <begin position="243"/>
        <end position="260"/>
    </location>
</feature>
<feature type="transmembrane region" description="Helical" evidence="2">
    <location>
        <begin position="145"/>
        <end position="168"/>
    </location>
</feature>
<feature type="transmembrane region" description="Helical" evidence="2">
    <location>
        <begin position="528"/>
        <end position="554"/>
    </location>
</feature>
<dbReference type="GO" id="GO:0004177">
    <property type="term" value="F:aminopeptidase activity"/>
    <property type="evidence" value="ECO:0007669"/>
    <property type="project" value="UniProtKB-KW"/>
</dbReference>
<evidence type="ECO:0000256" key="2">
    <source>
        <dbReference type="SAM" id="Phobius"/>
    </source>
</evidence>
<dbReference type="SUPFAM" id="SSF55486">
    <property type="entry name" value="Metalloproteases ('zincins'), catalytic domain"/>
    <property type="match status" value="1"/>
</dbReference>
<keyword evidence="2" id="KW-0812">Transmembrane</keyword>
<keyword evidence="5" id="KW-1185">Reference proteome</keyword>
<feature type="transmembrane region" description="Helical" evidence="2">
    <location>
        <begin position="53"/>
        <end position="79"/>
    </location>
</feature>
<dbReference type="Pfam" id="PF01433">
    <property type="entry name" value="Peptidase_M1"/>
    <property type="match status" value="1"/>
</dbReference>
<feature type="transmembrane region" description="Helical" evidence="2">
    <location>
        <begin position="373"/>
        <end position="392"/>
    </location>
</feature>
<keyword evidence="2" id="KW-1133">Transmembrane helix</keyword>
<keyword evidence="4" id="KW-0645">Protease</keyword>
<gene>
    <name evidence="4" type="ORF">HLB44_31835</name>
</gene>
<accession>A0ABX2ESL1</accession>
<feature type="transmembrane region" description="Helical" evidence="2">
    <location>
        <begin position="418"/>
        <end position="442"/>
    </location>
</feature>
<dbReference type="PANTHER" id="PTHR43471">
    <property type="entry name" value="ABC TRANSPORTER PERMEASE"/>
    <property type="match status" value="1"/>
</dbReference>
<proteinExistence type="predicted"/>
<evidence type="ECO:0000259" key="3">
    <source>
        <dbReference type="Pfam" id="PF01433"/>
    </source>
</evidence>
<sequence>MLRHIAAFEWRYQLKSPVFWVGCLIFFLLSFGATTIEQVQIGSRGNVNINSPFAIVQTLAVMSLFAVFVTVALVANVVIRDDETGFAPILRSTSLRKGDYLVGRFVGACAAAFLLLACIPLAVALGSLMPWLDPEKVGPQRWANYLWPLFAIALPTLLITGAAFFALATATRSMMWTYVGVVALLVLYIVMRVLLRDPRHDTLAALLDPFGISPLSITMRYWTAAERNSQLPALSGLLLANRVLWTGAALVMFGIAWRLFRFEGRTPRAAAATTDGDADAADETPAARLARLTDAGRPAIADLPAPRADAATRRAQAWALARFDMAFVFKSPAFFVLLAIGLINGGASLWFGGELYGSPSWPVTRLMVQALNEAYTIMPVIIAIYYGGELVWRDRERRVHEIVDATAAPDWAHLVPKIIAIALVLLATALVGALAGVLVQTLKGFHRYQLDAYLLWFVVPTAIASLQLAVLSVFVQVLVPQKYLGWGVMLVFLVASISMANAGFEHTLYNYGTTTPVPLSDMNGLGRFWVGAAWLHVYWSAFALLLTVFAYALWRRGATIALRPRLSQLRQRLRGRALWVLGAALATWAGSGAWIFHNTNVLNRYRPQPDQEALLAEAEKTLLQYEKLPQPSITEVTLDVQLHPREARAVTRGRYTLENREAQPIDALHLAWHPALQLDSIELDGATLAQQWPTLHYRIYKLAQPMQPGERRTLAFTTTLQERGFPNRAPLTRIVANGTFIDNNEITPSIGLSREGLLKDRAKRRKHALPPDLRPPTLEDESGRRHSAFRRDSGFVQLDLTVTTDADQTPIAPGSSVSEVVADGRRTVRFKPDAPIEHFYSIQSARYAVKRDTWRFRGPAGEVDVPLAVYYHEPHPYNVERMLAAMKLSLQVFSEQFSPYQFKQARILEFPAYADFAQSFANTIPYSESIGFIHRQVDPDKIDMVSYVTAHEIAHQWWGHQLVPSSQQGATMLVESFAQYSALLVMERLYGPEQIRRFLKYELDRYLRARGGEVVEELPLARVENQPYIHYNKGSLALYWLKERIGEPALNRTLAKFLAQHAFKAAPYPNTRDFLALLRAEAGPAHETLISDLFEKITLLDLKTVEARKRPREDKRWELELVIEARKLYADGQGKETEAPLQDELVEVGVFSAEPGKAGFDASSVLSMNVQAIRSGRQTITLVLEREPQWAGIDPYNKRIDRLSDDNLKAVERR</sequence>
<protein>
    <submittedName>
        <fullName evidence="4">Aminopeptidase</fullName>
    </submittedName>
</protein>
<feature type="transmembrane region" description="Helical" evidence="2">
    <location>
        <begin position="12"/>
        <end position="33"/>
    </location>
</feature>
<reference evidence="4 5" key="1">
    <citation type="submission" date="2020-05" db="EMBL/GenBank/DDBJ databases">
        <title>Aquincola sp. isolate from soil.</title>
        <authorList>
            <person name="Han J."/>
            <person name="Kim D.-U."/>
        </authorList>
    </citation>
    <scope>NUCLEOTIDE SEQUENCE [LARGE SCALE GENOMIC DNA]</scope>
    <source>
        <strain evidence="4 5">S2</strain>
    </source>
</reference>
<dbReference type="Gene3D" id="1.10.390.10">
    <property type="entry name" value="Neutral Protease Domain 2"/>
    <property type="match status" value="1"/>
</dbReference>
<feature type="transmembrane region" description="Helical" evidence="2">
    <location>
        <begin position="100"/>
        <end position="125"/>
    </location>
</feature>
<feature type="region of interest" description="Disordered" evidence="1">
    <location>
        <begin position="763"/>
        <end position="786"/>
    </location>
</feature>
<evidence type="ECO:0000256" key="1">
    <source>
        <dbReference type="SAM" id="MobiDB-lite"/>
    </source>
</evidence>
<name>A0ABX2ESL1_9BURK</name>
<keyword evidence="2" id="KW-0472">Membrane</keyword>
<comment type="caution">
    <text evidence="4">The sequence shown here is derived from an EMBL/GenBank/DDBJ whole genome shotgun (WGS) entry which is preliminary data.</text>
</comment>
<feature type="domain" description="Peptidase M1 membrane alanine aminopeptidase" evidence="3">
    <location>
        <begin position="889"/>
        <end position="1080"/>
    </location>
</feature>
<feature type="transmembrane region" description="Helical" evidence="2">
    <location>
        <begin position="332"/>
        <end position="353"/>
    </location>
</feature>
<keyword evidence="4" id="KW-0031">Aminopeptidase</keyword>
<organism evidence="4 5">
    <name type="scientific">Pseudaquabacterium terrae</name>
    <dbReference type="NCBI Taxonomy" id="2732868"/>
    <lineage>
        <taxon>Bacteria</taxon>
        <taxon>Pseudomonadati</taxon>
        <taxon>Pseudomonadota</taxon>
        <taxon>Betaproteobacteria</taxon>
        <taxon>Burkholderiales</taxon>
        <taxon>Sphaerotilaceae</taxon>
        <taxon>Pseudaquabacterium</taxon>
    </lineage>
</organism>
<dbReference type="PANTHER" id="PTHR43471:SF12">
    <property type="entry name" value="HYPOTHETICAL MEMBRANE PROTEIN, CONSERVED"/>
    <property type="match status" value="1"/>
</dbReference>
<feature type="transmembrane region" description="Helical" evidence="2">
    <location>
        <begin position="486"/>
        <end position="504"/>
    </location>
</feature>
<evidence type="ECO:0000313" key="4">
    <source>
        <dbReference type="EMBL" id="NRF71588.1"/>
    </source>
</evidence>
<dbReference type="EMBL" id="JABRWJ010000012">
    <property type="protein sequence ID" value="NRF71588.1"/>
    <property type="molecule type" value="Genomic_DNA"/>
</dbReference>
<dbReference type="RefSeq" id="WP_173133074.1">
    <property type="nucleotide sequence ID" value="NZ_JABRWJ010000012.1"/>
</dbReference>
<evidence type="ECO:0000313" key="5">
    <source>
        <dbReference type="Proteomes" id="UP000737171"/>
    </source>
</evidence>
<keyword evidence="4" id="KW-0378">Hydrolase</keyword>
<feature type="transmembrane region" description="Helical" evidence="2">
    <location>
        <begin position="175"/>
        <end position="195"/>
    </location>
</feature>
<feature type="transmembrane region" description="Helical" evidence="2">
    <location>
        <begin position="454"/>
        <end position="479"/>
    </location>
</feature>
<feature type="transmembrane region" description="Helical" evidence="2">
    <location>
        <begin position="575"/>
        <end position="596"/>
    </location>
</feature>
<dbReference type="InterPro" id="IPR027268">
    <property type="entry name" value="Peptidase_M4/M1_CTD_sf"/>
</dbReference>
<dbReference type="Proteomes" id="UP000737171">
    <property type="component" value="Unassembled WGS sequence"/>
</dbReference>
<dbReference type="InterPro" id="IPR014782">
    <property type="entry name" value="Peptidase_M1_dom"/>
</dbReference>